<dbReference type="GO" id="GO:0012505">
    <property type="term" value="C:endomembrane system"/>
    <property type="evidence" value="ECO:0007669"/>
    <property type="project" value="TreeGrafter"/>
</dbReference>
<feature type="transmembrane region" description="Helical" evidence="10">
    <location>
        <begin position="43"/>
        <end position="62"/>
    </location>
</feature>
<organism evidence="12 13">
    <name type="scientific">Hibiscus trionum</name>
    <name type="common">Flower of an hour</name>
    <dbReference type="NCBI Taxonomy" id="183268"/>
    <lineage>
        <taxon>Eukaryota</taxon>
        <taxon>Viridiplantae</taxon>
        <taxon>Streptophyta</taxon>
        <taxon>Embryophyta</taxon>
        <taxon>Tracheophyta</taxon>
        <taxon>Spermatophyta</taxon>
        <taxon>Magnoliopsida</taxon>
        <taxon>eudicotyledons</taxon>
        <taxon>Gunneridae</taxon>
        <taxon>Pentapetalae</taxon>
        <taxon>rosids</taxon>
        <taxon>malvids</taxon>
        <taxon>Malvales</taxon>
        <taxon>Malvaceae</taxon>
        <taxon>Malvoideae</taxon>
        <taxon>Hibiscus</taxon>
    </lineage>
</organism>
<comment type="subcellular location">
    <subcellularLocation>
        <location evidence="1">Membrane</location>
        <topology evidence="1">Multi-pass membrane protein</topology>
    </subcellularLocation>
</comment>
<keyword evidence="2" id="KW-0813">Transport</keyword>
<name>A0A9W7IBF0_HIBTR</name>
<feature type="transmembrane region" description="Helical" evidence="10">
    <location>
        <begin position="278"/>
        <end position="307"/>
    </location>
</feature>
<evidence type="ECO:0000256" key="2">
    <source>
        <dbReference type="ARBA" id="ARBA00022448"/>
    </source>
</evidence>
<evidence type="ECO:0000313" key="13">
    <source>
        <dbReference type="Proteomes" id="UP001165190"/>
    </source>
</evidence>
<feature type="transmembrane region" description="Helical" evidence="10">
    <location>
        <begin position="206"/>
        <end position="224"/>
    </location>
</feature>
<dbReference type="PANTHER" id="PTHR32468">
    <property type="entry name" value="CATION/H + ANTIPORTER"/>
    <property type="match status" value="1"/>
</dbReference>
<dbReference type="GO" id="GO:0015297">
    <property type="term" value="F:antiporter activity"/>
    <property type="evidence" value="ECO:0007669"/>
    <property type="project" value="InterPro"/>
</dbReference>
<feature type="transmembrane region" description="Helical" evidence="10">
    <location>
        <begin position="142"/>
        <end position="160"/>
    </location>
</feature>
<evidence type="ECO:0000256" key="9">
    <source>
        <dbReference type="ARBA" id="ARBA00038341"/>
    </source>
</evidence>
<evidence type="ECO:0000256" key="5">
    <source>
        <dbReference type="ARBA" id="ARBA00022958"/>
    </source>
</evidence>
<evidence type="ECO:0000256" key="8">
    <source>
        <dbReference type="ARBA" id="ARBA00023136"/>
    </source>
</evidence>
<feature type="transmembrane region" description="Helical" evidence="10">
    <location>
        <begin position="172"/>
        <end position="194"/>
    </location>
</feature>
<feature type="transmembrane region" description="Helical" evidence="10">
    <location>
        <begin position="361"/>
        <end position="379"/>
    </location>
</feature>
<dbReference type="PANTHER" id="PTHR32468:SF109">
    <property type="entry name" value="CATION_H(+) ANTIPORTER 24-RELATED"/>
    <property type="match status" value="1"/>
</dbReference>
<evidence type="ECO:0000256" key="3">
    <source>
        <dbReference type="ARBA" id="ARBA00022538"/>
    </source>
</evidence>
<protein>
    <submittedName>
        <fullName evidence="12">ARABIDOPSIS THALIANA CATION/H+ EXCHANGER 25, cation/H+ exchanger 25</fullName>
    </submittedName>
</protein>
<evidence type="ECO:0000256" key="7">
    <source>
        <dbReference type="ARBA" id="ARBA00023065"/>
    </source>
</evidence>
<keyword evidence="3" id="KW-0633">Potassium transport</keyword>
<feature type="transmembrane region" description="Helical" evidence="10">
    <location>
        <begin position="98"/>
        <end position="122"/>
    </location>
</feature>
<evidence type="ECO:0000256" key="4">
    <source>
        <dbReference type="ARBA" id="ARBA00022692"/>
    </source>
</evidence>
<reference evidence="12" key="1">
    <citation type="submission" date="2023-05" db="EMBL/GenBank/DDBJ databases">
        <title>Genome and transcriptome analyses reveal genes involved in the formation of fine ridges on petal epidermal cells in Hibiscus trionum.</title>
        <authorList>
            <person name="Koshimizu S."/>
            <person name="Masuda S."/>
            <person name="Ishii T."/>
            <person name="Shirasu K."/>
            <person name="Hoshino A."/>
            <person name="Arita M."/>
        </authorList>
    </citation>
    <scope>NUCLEOTIDE SEQUENCE</scope>
    <source>
        <strain evidence="12">Hamamatsu line</strain>
    </source>
</reference>
<dbReference type="Pfam" id="PF00999">
    <property type="entry name" value="Na_H_Exchanger"/>
    <property type="match status" value="1"/>
</dbReference>
<dbReference type="InterPro" id="IPR050794">
    <property type="entry name" value="CPA2_transporter"/>
</dbReference>
<dbReference type="GO" id="GO:0016020">
    <property type="term" value="C:membrane"/>
    <property type="evidence" value="ECO:0007669"/>
    <property type="project" value="UniProtKB-SubCell"/>
</dbReference>
<evidence type="ECO:0000256" key="1">
    <source>
        <dbReference type="ARBA" id="ARBA00004141"/>
    </source>
</evidence>
<feature type="domain" description="Cation/H+ exchanger transmembrane" evidence="11">
    <location>
        <begin position="54"/>
        <end position="443"/>
    </location>
</feature>
<dbReference type="EMBL" id="BSYR01000024">
    <property type="protein sequence ID" value="GMI92021.1"/>
    <property type="molecule type" value="Genomic_DNA"/>
</dbReference>
<dbReference type="InterPro" id="IPR006153">
    <property type="entry name" value="Cation/H_exchanger_TM"/>
</dbReference>
<accession>A0A9W7IBF0</accession>
<keyword evidence="4 10" id="KW-0812">Transmembrane</keyword>
<keyword evidence="13" id="KW-1185">Reference proteome</keyword>
<sequence>MGVTRGMKFQVSNRGTAAYPLMCFRPQVSNPYSVFYGGKPVKFSFNVILVALILFILVSRTLEFLLKPLRQCRFVTQLLGGVILGPSLMARSPMFVSMVFPFTSFFLLRNLGIMGLMLFLFVSGVKMDIGLLKRSGKKQLCIALPSVFIPLIVSSLVGFTTRKSMDPNLQKVASIEAIALSFAVTTFPIHYTVLEELNLLSSEVGNMAMSTTIISDTIALNFMLAFEAMKQNEVSAYNAIFYMISSVVFTAFLVNVVRRVMLWIIQITPEGDPVDQSYVISIFLAVFVLGFVTEMNGLSVCIGSFWLGLVIPDGPPLGAILVEKSEAIINDVFLPCSFAFFGYTTDFYAMKEAGWTALSPLLGLVLSCYLSKLICTVLATKMVGFPWRDSLAMGLILSMRGHAELTLYAHWVDKDIISVPGFSMLIFGTLILMAIHVPLISILCDPTKPYKVNQRRTIQHTAPNDHLRILLCIKDKEHLPGLVNLLEVSYPTVQTPFSVQVFHLVELTGRANPLQIDHQKHELKELVARFPDWETIHHALRSYQEGREDFIDLQFFSASISKVTMYRDVCKLALTSETVIIILPLEKKYHGEIATTEQWGGGNESMIIQVLENTPCSVGILVEKAERWKLPQPPSYNFIVLFLGGPDSREALSYSGRMVDNPRVSLTVIRFLSSNTEQDDEMQKKMDDGVMTSFWVRNEGNERVSYRELVVRNGADTVAAILEFSKEKYFDMWIVGRKQQINPSLLEGLSTWTENQEELGIIGDYVSSSDSLNVDSLLVIQKQVLRGKGPNPNNTRTN</sequence>
<feature type="transmembrane region" description="Helical" evidence="10">
    <location>
        <begin position="236"/>
        <end position="257"/>
    </location>
</feature>
<evidence type="ECO:0000256" key="10">
    <source>
        <dbReference type="SAM" id="Phobius"/>
    </source>
</evidence>
<evidence type="ECO:0000259" key="11">
    <source>
        <dbReference type="Pfam" id="PF00999"/>
    </source>
</evidence>
<comment type="similarity">
    <text evidence="9">Belongs to the monovalent cation:proton antiporter 2 (CPA2) transporter (TC 2.A.37) family. CHX (TC 2.A.37.4) subfamily.</text>
</comment>
<comment type="caution">
    <text evidence="12">The sequence shown here is derived from an EMBL/GenBank/DDBJ whole genome shotgun (WGS) entry which is preliminary data.</text>
</comment>
<keyword evidence="5" id="KW-0630">Potassium</keyword>
<keyword evidence="8 10" id="KW-0472">Membrane</keyword>
<dbReference type="Gene3D" id="1.20.1530.20">
    <property type="match status" value="1"/>
</dbReference>
<keyword evidence="6 10" id="KW-1133">Transmembrane helix</keyword>
<dbReference type="GO" id="GO:1902600">
    <property type="term" value="P:proton transmembrane transport"/>
    <property type="evidence" value="ECO:0007669"/>
    <property type="project" value="InterPro"/>
</dbReference>
<proteinExistence type="inferred from homology"/>
<dbReference type="InterPro" id="IPR038770">
    <property type="entry name" value="Na+/solute_symporter_sf"/>
</dbReference>
<feature type="transmembrane region" description="Helical" evidence="10">
    <location>
        <begin position="424"/>
        <end position="443"/>
    </location>
</feature>
<dbReference type="OrthoDB" id="1861329at2759"/>
<feature type="transmembrane region" description="Helical" evidence="10">
    <location>
        <begin position="74"/>
        <end position="92"/>
    </location>
</feature>
<gene>
    <name evidence="12" type="ORF">HRI_002871400</name>
</gene>
<dbReference type="Proteomes" id="UP001165190">
    <property type="component" value="Unassembled WGS sequence"/>
</dbReference>
<dbReference type="AlphaFoldDB" id="A0A9W7IBF0"/>
<dbReference type="GO" id="GO:0006813">
    <property type="term" value="P:potassium ion transport"/>
    <property type="evidence" value="ECO:0007669"/>
    <property type="project" value="UniProtKB-KW"/>
</dbReference>
<keyword evidence="7" id="KW-0406">Ion transport</keyword>
<evidence type="ECO:0000256" key="6">
    <source>
        <dbReference type="ARBA" id="ARBA00022989"/>
    </source>
</evidence>
<evidence type="ECO:0000313" key="12">
    <source>
        <dbReference type="EMBL" id="GMI92021.1"/>
    </source>
</evidence>
<dbReference type="GO" id="GO:0006885">
    <property type="term" value="P:regulation of pH"/>
    <property type="evidence" value="ECO:0007669"/>
    <property type="project" value="TreeGrafter"/>
</dbReference>